<feature type="compositionally biased region" description="Basic residues" evidence="1">
    <location>
        <begin position="303"/>
        <end position="325"/>
    </location>
</feature>
<accession>A0A2Y9H6I0</accession>
<evidence type="ECO:0000313" key="2">
    <source>
        <dbReference type="Proteomes" id="UP000248481"/>
    </source>
</evidence>
<evidence type="ECO:0000313" key="3">
    <source>
        <dbReference type="RefSeq" id="XP_021547277.2"/>
    </source>
</evidence>
<dbReference type="KEGG" id="nsu:110581690"/>
<dbReference type="AlphaFoldDB" id="A0A2Y9H6I0"/>
<dbReference type="PANTHER" id="PTHR36130:SF1">
    <property type="entry name" value="RIKEN CDNA 4933430I17 GENE"/>
    <property type="match status" value="1"/>
</dbReference>
<dbReference type="InterPro" id="IPR029134">
    <property type="entry name" value="DUF4647"/>
</dbReference>
<feature type="region of interest" description="Disordered" evidence="1">
    <location>
        <begin position="296"/>
        <end position="403"/>
    </location>
</feature>
<keyword evidence="2" id="KW-1185">Reference proteome</keyword>
<sequence length="476" mass="54234">MDLPDESQWDETTCKLAICQHPQCWATIRRIERGHPRILGSPYKTTPDDEDKLPVLTIINIADSCIQAKRHAHHHLSGFTFTKPPSLLCPGSKLDSKFQGRPREDLPDKDLINHPDRSPKLSVLNLNETHLPSPQDVRNMVVIWIPEQPERHKDNFHCGKRKTETQLGSPGMIVPPPSPVHFFEQLNAESIPFWNQFDMLPKDLLKDLLPDEGKTMPSLEMKTQLAMMKKKAPLEKSRPDSAISAKMFLSIHRLTLQRPALRYPRHLKKLYYTPNIEGPSKQPPGKVGNAREKRIEPVLWSPGHKKQQQRKVKTPPKRQEAKKKSKSDPGSQDILHKCSGAVGSTRRPQMEYSENYLESFPDKDDPELSKIEPSNKDISAQEEVVPESRERSSEDLLDDTSRRGWNPELKLLRILQATDDEDEENQLCGSQSEESYGISQDSLTPEQDAWNAKDSDLGHKDRTERGLLLPGAFTRA</sequence>
<feature type="compositionally biased region" description="Basic and acidic residues" evidence="1">
    <location>
        <begin position="451"/>
        <end position="465"/>
    </location>
</feature>
<gene>
    <name evidence="3" type="primary">C13H9orf43</name>
</gene>
<evidence type="ECO:0000256" key="1">
    <source>
        <dbReference type="SAM" id="MobiDB-lite"/>
    </source>
</evidence>
<feature type="region of interest" description="Disordered" evidence="1">
    <location>
        <begin position="416"/>
        <end position="476"/>
    </location>
</feature>
<dbReference type="STRING" id="29088.A0A2Y9H6I0"/>
<feature type="compositionally biased region" description="Basic and acidic residues" evidence="1">
    <location>
        <begin position="360"/>
        <end position="375"/>
    </location>
</feature>
<organism evidence="2 3">
    <name type="scientific">Neomonachus schauinslandi</name>
    <name type="common">Hawaiian monk seal</name>
    <name type="synonym">Monachus schauinslandi</name>
    <dbReference type="NCBI Taxonomy" id="29088"/>
    <lineage>
        <taxon>Eukaryota</taxon>
        <taxon>Metazoa</taxon>
        <taxon>Chordata</taxon>
        <taxon>Craniata</taxon>
        <taxon>Vertebrata</taxon>
        <taxon>Euteleostomi</taxon>
        <taxon>Mammalia</taxon>
        <taxon>Eutheria</taxon>
        <taxon>Laurasiatheria</taxon>
        <taxon>Carnivora</taxon>
        <taxon>Caniformia</taxon>
        <taxon>Pinnipedia</taxon>
        <taxon>Phocidae</taxon>
        <taxon>Monachinae</taxon>
        <taxon>Monachini</taxon>
        <taxon>Neomonachus</taxon>
    </lineage>
</organism>
<dbReference type="Proteomes" id="UP000248481">
    <property type="component" value="Chromosome 13"/>
</dbReference>
<dbReference type="RefSeq" id="XP_021547277.2">
    <property type="nucleotide sequence ID" value="XM_021691602.2"/>
</dbReference>
<reference evidence="3" key="1">
    <citation type="submission" date="2025-08" db="UniProtKB">
        <authorList>
            <consortium name="RefSeq"/>
        </authorList>
    </citation>
    <scope>IDENTIFICATION</scope>
    <source>
        <tissue evidence="3">Blood</tissue>
    </source>
</reference>
<proteinExistence type="predicted"/>
<feature type="compositionally biased region" description="Basic and acidic residues" evidence="1">
    <location>
        <begin position="386"/>
        <end position="402"/>
    </location>
</feature>
<dbReference type="Pfam" id="PF15504">
    <property type="entry name" value="DUF4647"/>
    <property type="match status" value="2"/>
</dbReference>
<feature type="region of interest" description="Disordered" evidence="1">
    <location>
        <begin position="94"/>
        <end position="119"/>
    </location>
</feature>
<dbReference type="InParanoid" id="A0A2Y9H6I0"/>
<feature type="compositionally biased region" description="Polar residues" evidence="1">
    <location>
        <begin position="427"/>
        <end position="445"/>
    </location>
</feature>
<dbReference type="PANTHER" id="PTHR36130">
    <property type="entry name" value="RIKEN CDNA 4933430I17 GENE"/>
    <property type="match status" value="1"/>
</dbReference>
<name>A0A2Y9H6I0_NEOSC</name>
<protein>
    <submittedName>
        <fullName evidence="3">Uncharacterized protein C9orf43 homolog</fullName>
    </submittedName>
</protein>